<keyword evidence="10 13" id="KW-0675">Receptor</keyword>
<evidence type="ECO:0000256" key="12">
    <source>
        <dbReference type="ARBA" id="ARBA00023224"/>
    </source>
</evidence>
<keyword evidence="3 14" id="KW-0716">Sensory transduction</keyword>
<evidence type="ECO:0000313" key="16">
    <source>
        <dbReference type="Ensembl" id="ENSPTXP00000022458.1"/>
    </source>
</evidence>
<name>A0A670ZI22_PSETE</name>
<protein>
    <recommendedName>
        <fullName evidence="14">Olfactory receptor</fullName>
    </recommendedName>
</protein>
<evidence type="ECO:0000256" key="6">
    <source>
        <dbReference type="ARBA" id="ARBA00022989"/>
    </source>
</evidence>
<keyword evidence="8 14" id="KW-0472">Membrane</keyword>
<dbReference type="PRINTS" id="PR00245">
    <property type="entry name" value="OLFACTORYR"/>
</dbReference>
<reference evidence="16" key="1">
    <citation type="submission" date="2025-08" db="UniProtKB">
        <authorList>
            <consortium name="Ensembl"/>
        </authorList>
    </citation>
    <scope>IDENTIFICATION</scope>
</reference>
<evidence type="ECO:0000259" key="15">
    <source>
        <dbReference type="PROSITE" id="PS50262"/>
    </source>
</evidence>
<comment type="subcellular location">
    <subcellularLocation>
        <location evidence="1 14">Cell membrane</location>
        <topology evidence="1 14">Multi-pass membrane protein</topology>
    </subcellularLocation>
</comment>
<dbReference type="Gene3D" id="1.20.1070.10">
    <property type="entry name" value="Rhodopsin 7-helix transmembrane proteins"/>
    <property type="match status" value="1"/>
</dbReference>
<dbReference type="PROSITE" id="PS50262">
    <property type="entry name" value="G_PROTEIN_RECEP_F1_2"/>
    <property type="match status" value="1"/>
</dbReference>
<evidence type="ECO:0000256" key="9">
    <source>
        <dbReference type="ARBA" id="ARBA00023157"/>
    </source>
</evidence>
<keyword evidence="2 14" id="KW-1003">Cell membrane</keyword>
<accession>A0A670ZI22</accession>
<evidence type="ECO:0000256" key="7">
    <source>
        <dbReference type="ARBA" id="ARBA00023040"/>
    </source>
</evidence>
<feature type="transmembrane region" description="Helical" evidence="14">
    <location>
        <begin position="154"/>
        <end position="176"/>
    </location>
</feature>
<evidence type="ECO:0000256" key="10">
    <source>
        <dbReference type="ARBA" id="ARBA00023170"/>
    </source>
</evidence>
<feature type="transmembrane region" description="Helical" evidence="14">
    <location>
        <begin position="287"/>
        <end position="305"/>
    </location>
</feature>
<evidence type="ECO:0000256" key="13">
    <source>
        <dbReference type="RuleBase" id="RU000688"/>
    </source>
</evidence>
<keyword evidence="17" id="KW-1185">Reference proteome</keyword>
<evidence type="ECO:0000256" key="14">
    <source>
        <dbReference type="RuleBase" id="RU363047"/>
    </source>
</evidence>
<evidence type="ECO:0000313" key="17">
    <source>
        <dbReference type="Proteomes" id="UP000472273"/>
    </source>
</evidence>
<organism evidence="16 17">
    <name type="scientific">Pseudonaja textilis</name>
    <name type="common">Eastern brown snake</name>
    <dbReference type="NCBI Taxonomy" id="8673"/>
    <lineage>
        <taxon>Eukaryota</taxon>
        <taxon>Metazoa</taxon>
        <taxon>Chordata</taxon>
        <taxon>Craniata</taxon>
        <taxon>Vertebrata</taxon>
        <taxon>Euteleostomi</taxon>
        <taxon>Lepidosauria</taxon>
        <taxon>Squamata</taxon>
        <taxon>Bifurcata</taxon>
        <taxon>Unidentata</taxon>
        <taxon>Episquamata</taxon>
        <taxon>Toxicofera</taxon>
        <taxon>Serpentes</taxon>
        <taxon>Colubroidea</taxon>
        <taxon>Elapidae</taxon>
        <taxon>Hydrophiinae</taxon>
        <taxon>Pseudonaja</taxon>
    </lineage>
</organism>
<dbReference type="Pfam" id="PF13853">
    <property type="entry name" value="7tm_4"/>
    <property type="match status" value="1"/>
</dbReference>
<dbReference type="GO" id="GO:0005886">
    <property type="term" value="C:plasma membrane"/>
    <property type="evidence" value="ECO:0007669"/>
    <property type="project" value="UniProtKB-SubCell"/>
</dbReference>
<evidence type="ECO:0000256" key="5">
    <source>
        <dbReference type="ARBA" id="ARBA00022725"/>
    </source>
</evidence>
<keyword evidence="11" id="KW-0325">Glycoprotein</keyword>
<keyword evidence="12 13" id="KW-0807">Transducer</keyword>
<dbReference type="InterPro" id="IPR000725">
    <property type="entry name" value="Olfact_rcpt"/>
</dbReference>
<keyword evidence="6 14" id="KW-1133">Transmembrane helix</keyword>
<evidence type="ECO:0000256" key="8">
    <source>
        <dbReference type="ARBA" id="ARBA00023136"/>
    </source>
</evidence>
<dbReference type="GeneTree" id="ENSGT00940000162891"/>
<dbReference type="SUPFAM" id="SSF81321">
    <property type="entry name" value="Family A G protein-coupled receptor-like"/>
    <property type="match status" value="1"/>
</dbReference>
<dbReference type="Proteomes" id="UP000472273">
    <property type="component" value="Unplaced"/>
</dbReference>
<dbReference type="Ensembl" id="ENSPTXT00000023141.1">
    <property type="protein sequence ID" value="ENSPTXP00000022458.1"/>
    <property type="gene ID" value="ENSPTXG00000015538.1"/>
</dbReference>
<feature type="transmembrane region" description="Helical" evidence="14">
    <location>
        <begin position="251"/>
        <end position="275"/>
    </location>
</feature>
<keyword evidence="7 13" id="KW-0297">G-protein coupled receptor</keyword>
<feature type="domain" description="G-protein coupled receptors family 1 profile" evidence="15">
    <location>
        <begin position="53"/>
        <end position="302"/>
    </location>
</feature>
<keyword evidence="9" id="KW-1015">Disulfide bond</keyword>
<reference evidence="16" key="2">
    <citation type="submission" date="2025-09" db="UniProtKB">
        <authorList>
            <consortium name="Ensembl"/>
        </authorList>
    </citation>
    <scope>IDENTIFICATION</scope>
</reference>
<sequence length="334" mass="37744">LQFFFFFFHIFLPFNHTRVITGFVLLGFPSLLPSFQLLLCSFLSISYVFTLVGNLCIVWAVLLDSQLSRLPMYILLGNFSGLEICYVTTTVPSMLFDLTSPLPDAISFHGCFLQFYFFFSMGTTESFLLAAMALDRYLAICHPLRYPELMSQRFCCILAASCWASGFLWFLAPIILISQLHFCGSNILDHFICDPGPLLASSCTPALGTELAFYSLSSTAIFVPFLFIVSSYATLLWTVMRLPSSTGRWKAFSTCTSHMLVVSLFYGSIMVTYVAPEASGGSNKVVTLFYSVLTPLLNPFIYSLRNKEMKDALGRLLRWMEQWLRKKITQNLQS</sequence>
<comment type="similarity">
    <text evidence="13">Belongs to the G-protein coupled receptor 1 family.</text>
</comment>
<dbReference type="FunFam" id="1.20.1070.10:FF:000001">
    <property type="entry name" value="Olfactory receptor"/>
    <property type="match status" value="1"/>
</dbReference>
<dbReference type="GO" id="GO:0004930">
    <property type="term" value="F:G protein-coupled receptor activity"/>
    <property type="evidence" value="ECO:0007669"/>
    <property type="project" value="UniProtKB-KW"/>
</dbReference>
<dbReference type="InterPro" id="IPR050939">
    <property type="entry name" value="Olfactory_GPCR1"/>
</dbReference>
<keyword evidence="5 14" id="KW-0552">Olfaction</keyword>
<dbReference type="InterPro" id="IPR017452">
    <property type="entry name" value="GPCR_Rhodpsn_7TM"/>
</dbReference>
<feature type="transmembrane region" description="Helical" evidence="14">
    <location>
        <begin position="35"/>
        <end position="62"/>
    </location>
</feature>
<evidence type="ECO:0000256" key="3">
    <source>
        <dbReference type="ARBA" id="ARBA00022606"/>
    </source>
</evidence>
<evidence type="ECO:0000256" key="11">
    <source>
        <dbReference type="ARBA" id="ARBA00023180"/>
    </source>
</evidence>
<dbReference type="PANTHER" id="PTHR24242">
    <property type="entry name" value="G-PROTEIN COUPLED RECEPTOR"/>
    <property type="match status" value="1"/>
</dbReference>
<dbReference type="PROSITE" id="PS00237">
    <property type="entry name" value="G_PROTEIN_RECEP_F1_1"/>
    <property type="match status" value="1"/>
</dbReference>
<proteinExistence type="inferred from homology"/>
<dbReference type="PRINTS" id="PR00237">
    <property type="entry name" value="GPCRRHODOPSN"/>
</dbReference>
<evidence type="ECO:0000256" key="2">
    <source>
        <dbReference type="ARBA" id="ARBA00022475"/>
    </source>
</evidence>
<dbReference type="GO" id="GO:0004984">
    <property type="term" value="F:olfactory receptor activity"/>
    <property type="evidence" value="ECO:0007669"/>
    <property type="project" value="InterPro"/>
</dbReference>
<feature type="transmembrane region" description="Helical" evidence="14">
    <location>
        <begin position="211"/>
        <end position="239"/>
    </location>
</feature>
<keyword evidence="4 13" id="KW-0812">Transmembrane</keyword>
<dbReference type="PANTHER" id="PTHR24242:SF227">
    <property type="entry name" value="OLFACTORY RECEPTOR"/>
    <property type="match status" value="1"/>
</dbReference>
<feature type="transmembrane region" description="Helical" evidence="14">
    <location>
        <begin position="115"/>
        <end position="134"/>
    </location>
</feature>
<evidence type="ECO:0000256" key="4">
    <source>
        <dbReference type="ARBA" id="ARBA00022692"/>
    </source>
</evidence>
<evidence type="ECO:0000256" key="1">
    <source>
        <dbReference type="ARBA" id="ARBA00004651"/>
    </source>
</evidence>
<dbReference type="AlphaFoldDB" id="A0A670ZI22"/>
<dbReference type="InterPro" id="IPR000276">
    <property type="entry name" value="GPCR_Rhodpsn"/>
</dbReference>
<feature type="transmembrane region" description="Helical" evidence="14">
    <location>
        <begin position="74"/>
        <end position="95"/>
    </location>
</feature>